<protein>
    <submittedName>
        <fullName evidence="2">Uncharacterized protein</fullName>
    </submittedName>
</protein>
<name>A0A0C2XD32_AMAMK</name>
<feature type="region of interest" description="Disordered" evidence="1">
    <location>
        <begin position="88"/>
        <end position="107"/>
    </location>
</feature>
<sequence>MILNYILIPENVTRCPRLGHRHKASSLISRADRRAQGKAKGKTTAPAKTKAHWDNIASRIGAFLKGLVSKFSRKSVFHHHLLHPDEEAPVVPLRPDTYLPPSPRERL</sequence>
<dbReference type="AlphaFoldDB" id="A0A0C2XD32"/>
<proteinExistence type="predicted"/>
<dbReference type="EMBL" id="KN818232">
    <property type="protein sequence ID" value="KIL67366.1"/>
    <property type="molecule type" value="Genomic_DNA"/>
</dbReference>
<reference evidence="2 3" key="1">
    <citation type="submission" date="2014-04" db="EMBL/GenBank/DDBJ databases">
        <title>Evolutionary Origins and Diversification of the Mycorrhizal Mutualists.</title>
        <authorList>
            <consortium name="DOE Joint Genome Institute"/>
            <consortium name="Mycorrhizal Genomics Consortium"/>
            <person name="Kohler A."/>
            <person name="Kuo A."/>
            <person name="Nagy L.G."/>
            <person name="Floudas D."/>
            <person name="Copeland A."/>
            <person name="Barry K.W."/>
            <person name="Cichocki N."/>
            <person name="Veneault-Fourrey C."/>
            <person name="LaButti K."/>
            <person name="Lindquist E.A."/>
            <person name="Lipzen A."/>
            <person name="Lundell T."/>
            <person name="Morin E."/>
            <person name="Murat C."/>
            <person name="Riley R."/>
            <person name="Ohm R."/>
            <person name="Sun H."/>
            <person name="Tunlid A."/>
            <person name="Henrissat B."/>
            <person name="Grigoriev I.V."/>
            <person name="Hibbett D.S."/>
            <person name="Martin F."/>
        </authorList>
    </citation>
    <scope>NUCLEOTIDE SEQUENCE [LARGE SCALE GENOMIC DNA]</scope>
    <source>
        <strain evidence="2 3">Koide BX008</strain>
    </source>
</reference>
<feature type="compositionally biased region" description="Pro residues" evidence="1">
    <location>
        <begin position="98"/>
        <end position="107"/>
    </location>
</feature>
<feature type="non-terminal residue" evidence="2">
    <location>
        <position position="107"/>
    </location>
</feature>
<dbReference type="HOGENOM" id="CLU_2216027_0_0_1"/>
<gene>
    <name evidence="2" type="ORF">M378DRAFT_159778</name>
</gene>
<evidence type="ECO:0000313" key="2">
    <source>
        <dbReference type="EMBL" id="KIL67366.1"/>
    </source>
</evidence>
<dbReference type="InParanoid" id="A0A0C2XD32"/>
<organism evidence="2 3">
    <name type="scientific">Amanita muscaria (strain Koide BX008)</name>
    <dbReference type="NCBI Taxonomy" id="946122"/>
    <lineage>
        <taxon>Eukaryota</taxon>
        <taxon>Fungi</taxon>
        <taxon>Dikarya</taxon>
        <taxon>Basidiomycota</taxon>
        <taxon>Agaricomycotina</taxon>
        <taxon>Agaricomycetes</taxon>
        <taxon>Agaricomycetidae</taxon>
        <taxon>Agaricales</taxon>
        <taxon>Pluteineae</taxon>
        <taxon>Amanitaceae</taxon>
        <taxon>Amanita</taxon>
    </lineage>
</organism>
<keyword evidence="3" id="KW-1185">Reference proteome</keyword>
<accession>A0A0C2XD32</accession>
<dbReference type="Proteomes" id="UP000054549">
    <property type="component" value="Unassembled WGS sequence"/>
</dbReference>
<evidence type="ECO:0000313" key="3">
    <source>
        <dbReference type="Proteomes" id="UP000054549"/>
    </source>
</evidence>
<evidence type="ECO:0000256" key="1">
    <source>
        <dbReference type="SAM" id="MobiDB-lite"/>
    </source>
</evidence>
<feature type="region of interest" description="Disordered" evidence="1">
    <location>
        <begin position="23"/>
        <end position="50"/>
    </location>
</feature>